<keyword evidence="4" id="KW-1185">Reference proteome</keyword>
<accession>A0A9X1C8S3</accession>
<dbReference type="EMBL" id="JAGGJQ010000002">
    <property type="protein sequence ID" value="MBP1838938.1"/>
    <property type="molecule type" value="Genomic_DNA"/>
</dbReference>
<evidence type="ECO:0000313" key="1">
    <source>
        <dbReference type="EMBL" id="MBP1838938.1"/>
    </source>
</evidence>
<dbReference type="AlphaFoldDB" id="A0A9X1C8S3"/>
<comment type="caution">
    <text evidence="1">The sequence shown here is derived from an EMBL/GenBank/DDBJ whole genome shotgun (WGS) entry which is preliminary data.</text>
</comment>
<dbReference type="InterPro" id="IPR036895">
    <property type="entry name" value="Uracil-DNA_glycosylase-like_sf"/>
</dbReference>
<evidence type="ECO:0000313" key="2">
    <source>
        <dbReference type="EMBL" id="MDQ0333715.1"/>
    </source>
</evidence>
<proteinExistence type="predicted"/>
<dbReference type="Proteomes" id="UP001138672">
    <property type="component" value="Unassembled WGS sequence"/>
</dbReference>
<reference evidence="1" key="1">
    <citation type="submission" date="2021-03" db="EMBL/GenBank/DDBJ databases">
        <title>Genomic Encyclopedia of Type Strains, Phase IV (KMG-IV): sequencing the most valuable type-strain genomes for metagenomic binning, comparative biology and taxonomic classification.</title>
        <authorList>
            <person name="Goeker M."/>
        </authorList>
    </citation>
    <scope>NUCLEOTIDE SEQUENCE</scope>
    <source>
        <strain evidence="1">DSM 15523</strain>
        <strain evidence="2 4">DSM 16476</strain>
    </source>
</reference>
<dbReference type="RefSeq" id="WP_057783866.1">
    <property type="nucleotide sequence ID" value="NZ_JAGGJQ010000002.1"/>
</dbReference>
<dbReference type="SUPFAM" id="SSF52141">
    <property type="entry name" value="Uracil-DNA glycosylase-like"/>
    <property type="match status" value="1"/>
</dbReference>
<sequence length="217" mass="24973">MFKHKHPYAPFIPESATKLIVGTLPPPRFSVGEFKPGDVNFSYGSIDGQLWPILNTIFDLNLKFETTEEAILQRKHFLNSRHIGICDIVESAEREKIDASDLGMQNIVLRDLLKYIKAHPKVHTLLFTGGNSKNGPEYFFRRYLKTYKLALKVECDEVPRIHSFEFNGRHIKTVSLTAPSGAANRAVGGMTQYKHIKQTNSKFNTFDFRVMQYRQFF</sequence>
<dbReference type="Gene3D" id="3.40.470.10">
    <property type="entry name" value="Uracil-DNA glycosylase-like domain"/>
    <property type="match status" value="1"/>
</dbReference>
<organism evidence="1 3">
    <name type="scientific">Formosa algae</name>
    <dbReference type="NCBI Taxonomy" id="225843"/>
    <lineage>
        <taxon>Bacteria</taxon>
        <taxon>Pseudomonadati</taxon>
        <taxon>Bacteroidota</taxon>
        <taxon>Flavobacteriia</taxon>
        <taxon>Flavobacteriales</taxon>
        <taxon>Flavobacteriaceae</taxon>
        <taxon>Formosa</taxon>
    </lineage>
</organism>
<dbReference type="Proteomes" id="UP001231587">
    <property type="component" value="Unassembled WGS sequence"/>
</dbReference>
<evidence type="ECO:0000313" key="4">
    <source>
        <dbReference type="Proteomes" id="UP001231587"/>
    </source>
</evidence>
<evidence type="ECO:0000313" key="3">
    <source>
        <dbReference type="Proteomes" id="UP001138672"/>
    </source>
</evidence>
<gene>
    <name evidence="1" type="ORF">J2Z56_000844</name>
    <name evidence="2" type="ORF">J2Z57_000137</name>
</gene>
<dbReference type="OrthoDB" id="1422214at2"/>
<name>A0A9X1C8S3_9FLAO</name>
<dbReference type="EMBL" id="JAUSUU010000001">
    <property type="protein sequence ID" value="MDQ0333715.1"/>
    <property type="molecule type" value="Genomic_DNA"/>
</dbReference>
<protein>
    <submittedName>
        <fullName evidence="1">G:T/U-mismatch repair DNA glycosylase</fullName>
    </submittedName>
</protein>